<evidence type="ECO:0000256" key="1">
    <source>
        <dbReference type="ARBA" id="ARBA00023125"/>
    </source>
</evidence>
<keyword evidence="1" id="KW-0238">DNA-binding</keyword>
<dbReference type="Pfam" id="PF01381">
    <property type="entry name" value="HTH_3"/>
    <property type="match status" value="1"/>
</dbReference>
<evidence type="ECO:0000313" key="3">
    <source>
        <dbReference type="EMBL" id="NOU95319.1"/>
    </source>
</evidence>
<evidence type="ECO:0000259" key="2">
    <source>
        <dbReference type="PROSITE" id="PS50943"/>
    </source>
</evidence>
<proteinExistence type="predicted"/>
<dbReference type="Gene3D" id="1.10.260.40">
    <property type="entry name" value="lambda repressor-like DNA-binding domains"/>
    <property type="match status" value="1"/>
</dbReference>
<dbReference type="PANTHER" id="PTHR46558:SF13">
    <property type="entry name" value="HTH-TYPE TRANSCRIPTIONAL REGULATOR IMMR"/>
    <property type="match status" value="1"/>
</dbReference>
<reference evidence="3" key="1">
    <citation type="submission" date="2019-10" db="EMBL/GenBank/DDBJ databases">
        <title>Description of Paenibacillus glebae sp. nov.</title>
        <authorList>
            <person name="Carlier A."/>
            <person name="Qi S."/>
        </authorList>
    </citation>
    <scope>NUCLEOTIDE SEQUENCE</scope>
    <source>
        <strain evidence="3">LMG 31456</strain>
    </source>
</reference>
<sequence length="153" mass="18093">MSETIGTRIKKLRKEYKWTQQDLADKVNVTSQVVSNWERGYTNPDKSDLSNLSKILIVTTDYLVLGGEKNNSKFILNIMREQQEEKDKLFTELEYYLYENDNNLIKQIVLERTVKIEELFTWKHIDLSYNGKTLTENEKKKIINLINVILTEN</sequence>
<accession>A0A972K068</accession>
<comment type="caution">
    <text evidence="3">The sequence shown here is derived from an EMBL/GenBank/DDBJ whole genome shotgun (WGS) entry which is preliminary data.</text>
</comment>
<organism evidence="3 4">
    <name type="scientific">Paenibacillus foliorum</name>
    <dbReference type="NCBI Taxonomy" id="2654974"/>
    <lineage>
        <taxon>Bacteria</taxon>
        <taxon>Bacillati</taxon>
        <taxon>Bacillota</taxon>
        <taxon>Bacilli</taxon>
        <taxon>Bacillales</taxon>
        <taxon>Paenibacillaceae</taxon>
        <taxon>Paenibacillus</taxon>
    </lineage>
</organism>
<dbReference type="Proteomes" id="UP000641588">
    <property type="component" value="Unassembled WGS sequence"/>
</dbReference>
<dbReference type="AlphaFoldDB" id="A0A972K068"/>
<dbReference type="RefSeq" id="WP_171653519.1">
    <property type="nucleotide sequence ID" value="NZ_WHOD01000070.1"/>
</dbReference>
<dbReference type="SMART" id="SM00530">
    <property type="entry name" value="HTH_XRE"/>
    <property type="match status" value="1"/>
</dbReference>
<keyword evidence="4" id="KW-1185">Reference proteome</keyword>
<dbReference type="SUPFAM" id="SSF47413">
    <property type="entry name" value="lambda repressor-like DNA-binding domains"/>
    <property type="match status" value="1"/>
</dbReference>
<evidence type="ECO:0000313" key="4">
    <source>
        <dbReference type="Proteomes" id="UP000641588"/>
    </source>
</evidence>
<dbReference type="InterPro" id="IPR010982">
    <property type="entry name" value="Lambda_DNA-bd_dom_sf"/>
</dbReference>
<gene>
    <name evidence="3" type="ORF">GC093_19115</name>
</gene>
<dbReference type="GO" id="GO:0003677">
    <property type="term" value="F:DNA binding"/>
    <property type="evidence" value="ECO:0007669"/>
    <property type="project" value="UniProtKB-KW"/>
</dbReference>
<dbReference type="PANTHER" id="PTHR46558">
    <property type="entry name" value="TRACRIPTIONAL REGULATORY PROTEIN-RELATED-RELATED"/>
    <property type="match status" value="1"/>
</dbReference>
<dbReference type="InterPro" id="IPR001387">
    <property type="entry name" value="Cro/C1-type_HTH"/>
</dbReference>
<dbReference type="CDD" id="cd00093">
    <property type="entry name" value="HTH_XRE"/>
    <property type="match status" value="1"/>
</dbReference>
<protein>
    <submittedName>
        <fullName evidence="3">Helix-turn-helix domain-containing protein</fullName>
    </submittedName>
</protein>
<feature type="domain" description="HTH cro/C1-type" evidence="2">
    <location>
        <begin position="9"/>
        <end position="63"/>
    </location>
</feature>
<name>A0A972K068_9BACL</name>
<dbReference type="EMBL" id="WHOD01000070">
    <property type="protein sequence ID" value="NOU95319.1"/>
    <property type="molecule type" value="Genomic_DNA"/>
</dbReference>
<dbReference type="PROSITE" id="PS50943">
    <property type="entry name" value="HTH_CROC1"/>
    <property type="match status" value="1"/>
</dbReference>